<dbReference type="Gene3D" id="3.60.10.10">
    <property type="entry name" value="Endonuclease/exonuclease/phosphatase"/>
    <property type="match status" value="1"/>
</dbReference>
<dbReference type="PANTHER" id="PTHR33776">
    <property type="entry name" value="ENDO/EXONUCLEASE/PHOSPHATASE DOMAIN-CONTAINING PROTEIN"/>
    <property type="match status" value="1"/>
</dbReference>
<protein>
    <recommendedName>
        <fullName evidence="1">Endonuclease/exonuclease/phosphatase domain-containing protein</fullName>
    </recommendedName>
</protein>
<dbReference type="InterPro" id="IPR036691">
    <property type="entry name" value="Endo/exonu/phosph_ase_sf"/>
</dbReference>
<evidence type="ECO:0000313" key="2">
    <source>
        <dbReference type="EMBL" id="KAL3387252.1"/>
    </source>
</evidence>
<keyword evidence="3" id="KW-1185">Reference proteome</keyword>
<evidence type="ECO:0000313" key="3">
    <source>
        <dbReference type="Proteomes" id="UP001627154"/>
    </source>
</evidence>
<evidence type="ECO:0000259" key="1">
    <source>
        <dbReference type="Pfam" id="PF14529"/>
    </source>
</evidence>
<proteinExistence type="predicted"/>
<reference evidence="2 3" key="1">
    <citation type="journal article" date="2024" name="bioRxiv">
        <title>A reference genome for Trichogramma kaykai: A tiny desert-dwelling parasitoid wasp with competing sex-ratio distorters.</title>
        <authorList>
            <person name="Culotta J."/>
            <person name="Lindsey A.R."/>
        </authorList>
    </citation>
    <scope>NUCLEOTIDE SEQUENCE [LARGE SCALE GENOMIC DNA]</scope>
    <source>
        <strain evidence="2 3">KSX58</strain>
    </source>
</reference>
<dbReference type="PANTHER" id="PTHR33776:SF3">
    <property type="entry name" value="PHD-TYPE DOMAIN-CONTAINING PROTEIN"/>
    <property type="match status" value="1"/>
</dbReference>
<organism evidence="2 3">
    <name type="scientific">Trichogramma kaykai</name>
    <dbReference type="NCBI Taxonomy" id="54128"/>
    <lineage>
        <taxon>Eukaryota</taxon>
        <taxon>Metazoa</taxon>
        <taxon>Ecdysozoa</taxon>
        <taxon>Arthropoda</taxon>
        <taxon>Hexapoda</taxon>
        <taxon>Insecta</taxon>
        <taxon>Pterygota</taxon>
        <taxon>Neoptera</taxon>
        <taxon>Endopterygota</taxon>
        <taxon>Hymenoptera</taxon>
        <taxon>Apocrita</taxon>
        <taxon>Proctotrupomorpha</taxon>
        <taxon>Chalcidoidea</taxon>
        <taxon>Trichogrammatidae</taxon>
        <taxon>Trichogramma</taxon>
    </lineage>
</organism>
<gene>
    <name evidence="2" type="ORF">TKK_017224</name>
</gene>
<name>A0ABD2W442_9HYME</name>
<dbReference type="EMBL" id="JBJJXI010000137">
    <property type="protein sequence ID" value="KAL3387252.1"/>
    <property type="molecule type" value="Genomic_DNA"/>
</dbReference>
<comment type="caution">
    <text evidence="2">The sequence shown here is derived from an EMBL/GenBank/DDBJ whole genome shotgun (WGS) entry which is preliminary data.</text>
</comment>
<accession>A0ABD2W442</accession>
<dbReference type="SUPFAM" id="SSF56219">
    <property type="entry name" value="DNase I-like"/>
    <property type="match status" value="1"/>
</dbReference>
<dbReference type="Proteomes" id="UP001627154">
    <property type="component" value="Unassembled WGS sequence"/>
</dbReference>
<dbReference type="Pfam" id="PF14529">
    <property type="entry name" value="Exo_endo_phos_2"/>
    <property type="match status" value="1"/>
</dbReference>
<dbReference type="InterPro" id="IPR005135">
    <property type="entry name" value="Endo/exonuclease/phosphatase"/>
</dbReference>
<feature type="domain" description="Endonuclease/exonuclease/phosphatase" evidence="1">
    <location>
        <begin position="110"/>
        <end position="196"/>
    </location>
</feature>
<sequence length="282" mass="32251">MQVNAYSLRKQFAVVRDQMLALEVDVLSVYETWLTPNVDTLAVAVPGYKLYRNDRQLPSPNPRQAYMFGGGVACYVRDDLLTKIVYNPKITHIDENEVLSVAIAFAKRKILLTSVYRHPKGNYCNPLFEHFQSICHNYDHHIFVGDFNANMLSQDEEANSLRSLVDECSLELIPSGPTHHTNFTDTWIDLAFVDSMSQGRPAYLQDMLTRRPPMDRALRSSARDVLSVPFADRETYKRGFVVWGSRFWNDLPASLTNIQSTPAFKIALKRYLLNQLGQELAQ</sequence>
<dbReference type="AlphaFoldDB" id="A0ABD2W442"/>